<dbReference type="RefSeq" id="XP_022240285.1">
    <property type="nucleotide sequence ID" value="XM_022384577.1"/>
</dbReference>
<evidence type="ECO:0000256" key="8">
    <source>
        <dbReference type="SAM" id="MobiDB-lite"/>
    </source>
</evidence>
<feature type="transmembrane region" description="Helical" evidence="7">
    <location>
        <begin position="174"/>
        <end position="198"/>
    </location>
</feature>
<comment type="domain">
    <text evidence="7">The DHHC domain is required for palmitoyltransferase activity.</text>
</comment>
<evidence type="ECO:0000256" key="1">
    <source>
        <dbReference type="ARBA" id="ARBA00004141"/>
    </source>
</evidence>
<comment type="catalytic activity">
    <reaction evidence="7">
        <text>L-cysteinyl-[protein] + hexadecanoyl-CoA = S-hexadecanoyl-L-cysteinyl-[protein] + CoA</text>
        <dbReference type="Rhea" id="RHEA:36683"/>
        <dbReference type="Rhea" id="RHEA-COMP:10131"/>
        <dbReference type="Rhea" id="RHEA-COMP:11032"/>
        <dbReference type="ChEBI" id="CHEBI:29950"/>
        <dbReference type="ChEBI" id="CHEBI:57287"/>
        <dbReference type="ChEBI" id="CHEBI:57379"/>
        <dbReference type="ChEBI" id="CHEBI:74151"/>
        <dbReference type="EC" id="2.3.1.225"/>
    </reaction>
</comment>
<evidence type="ECO:0000256" key="3">
    <source>
        <dbReference type="ARBA" id="ARBA00022692"/>
    </source>
</evidence>
<dbReference type="PROSITE" id="PS50216">
    <property type="entry name" value="DHHC"/>
    <property type="match status" value="1"/>
</dbReference>
<feature type="compositionally biased region" description="Polar residues" evidence="8">
    <location>
        <begin position="329"/>
        <end position="338"/>
    </location>
</feature>
<feature type="transmembrane region" description="Helical" evidence="7">
    <location>
        <begin position="24"/>
        <end position="47"/>
    </location>
</feature>
<evidence type="ECO:0000313" key="10">
    <source>
        <dbReference type="Proteomes" id="UP000694941"/>
    </source>
</evidence>
<evidence type="ECO:0000256" key="2">
    <source>
        <dbReference type="ARBA" id="ARBA00022679"/>
    </source>
</evidence>
<feature type="transmembrane region" description="Helical" evidence="7">
    <location>
        <begin position="54"/>
        <end position="72"/>
    </location>
</feature>
<feature type="region of interest" description="Disordered" evidence="8">
    <location>
        <begin position="329"/>
        <end position="356"/>
    </location>
</feature>
<name>A0ABM1S9I0_LIMPO</name>
<reference evidence="11" key="1">
    <citation type="submission" date="2025-08" db="UniProtKB">
        <authorList>
            <consortium name="RefSeq"/>
        </authorList>
    </citation>
    <scope>IDENTIFICATION</scope>
    <source>
        <tissue evidence="11">Muscle</tissue>
    </source>
</reference>
<dbReference type="InterPro" id="IPR001594">
    <property type="entry name" value="Palmitoyltrfase_DHHC"/>
</dbReference>
<evidence type="ECO:0000256" key="5">
    <source>
        <dbReference type="ARBA" id="ARBA00023136"/>
    </source>
</evidence>
<comment type="subcellular location">
    <subcellularLocation>
        <location evidence="1">Membrane</location>
        <topology evidence="1">Multi-pass membrane protein</topology>
    </subcellularLocation>
</comment>
<keyword evidence="6 7" id="KW-0012">Acyltransferase</keyword>
<dbReference type="GeneID" id="106458382"/>
<evidence type="ECO:0000256" key="7">
    <source>
        <dbReference type="RuleBase" id="RU079119"/>
    </source>
</evidence>
<feature type="compositionally biased region" description="Polar residues" evidence="8">
    <location>
        <begin position="347"/>
        <end position="356"/>
    </location>
</feature>
<evidence type="ECO:0000259" key="9">
    <source>
        <dbReference type="Pfam" id="PF01529"/>
    </source>
</evidence>
<keyword evidence="2 7" id="KW-0808">Transferase</keyword>
<gene>
    <name evidence="11" type="primary">LOC106458382</name>
</gene>
<dbReference type="PANTHER" id="PTHR12246">
    <property type="entry name" value="PALMITOYLTRANSFERASE ZDHHC16"/>
    <property type="match status" value="1"/>
</dbReference>
<evidence type="ECO:0000256" key="4">
    <source>
        <dbReference type="ARBA" id="ARBA00022989"/>
    </source>
</evidence>
<keyword evidence="10" id="KW-1185">Reference proteome</keyword>
<organism evidence="10 11">
    <name type="scientific">Limulus polyphemus</name>
    <name type="common">Atlantic horseshoe crab</name>
    <dbReference type="NCBI Taxonomy" id="6850"/>
    <lineage>
        <taxon>Eukaryota</taxon>
        <taxon>Metazoa</taxon>
        <taxon>Ecdysozoa</taxon>
        <taxon>Arthropoda</taxon>
        <taxon>Chelicerata</taxon>
        <taxon>Merostomata</taxon>
        <taxon>Xiphosura</taxon>
        <taxon>Limulidae</taxon>
        <taxon>Limulus</taxon>
    </lineage>
</organism>
<evidence type="ECO:0000313" key="11">
    <source>
        <dbReference type="RefSeq" id="XP_022240285.1"/>
    </source>
</evidence>
<sequence length="375" mass="42921">MPPNLRKPCAHCILCVKLFKWFPVVFITAIIAWSYYAYVIQLCFLTVDSIAEKVVYLFLYHIFLAMLVWSYWQTIFTDIYTVPKEFQIPSSDMEKLLKESNEECQRIILENVSKDLHVPVACRTFSGCVRFCDKCHHIKPDRAHHCSVCGVCVLKMDHHCPWVNNCVSFSNYKFFILFLGYALIYCVFIAATSLQYFIQFWKNNLEGFGRFHILFLFFVAIMFAISLISLFGYHCYLVSVNRSTLESFRAPVFRTGPDKDGFSLGKYANFAEIFGDDKRKWFLPLFTSLGDGVNFPTHTQPGSSYNSMGSTTQTSLGEQANSYKTANEDSNGLLTQQHPGWGDQTLRGDSTASQDEVSVLTPFDPSLDHQLNHPV</sequence>
<protein>
    <recommendedName>
        <fullName evidence="7">Palmitoyltransferase</fullName>
        <ecNumber evidence="7">2.3.1.225</ecNumber>
    </recommendedName>
</protein>
<dbReference type="InterPro" id="IPR039859">
    <property type="entry name" value="PFA4/ZDH16/20/ERF2-like"/>
</dbReference>
<keyword evidence="3 7" id="KW-0812">Transmembrane</keyword>
<accession>A0ABM1S9I0</accession>
<feature type="domain" description="Palmitoyltransferase DHHC" evidence="9">
    <location>
        <begin position="130"/>
        <end position="248"/>
    </location>
</feature>
<comment type="similarity">
    <text evidence="7">Belongs to the DHHC palmitoyltransferase family.</text>
</comment>
<evidence type="ECO:0000256" key="6">
    <source>
        <dbReference type="ARBA" id="ARBA00023315"/>
    </source>
</evidence>
<feature type="transmembrane region" description="Helical" evidence="7">
    <location>
        <begin position="210"/>
        <end position="233"/>
    </location>
</feature>
<dbReference type="Proteomes" id="UP000694941">
    <property type="component" value="Unplaced"/>
</dbReference>
<dbReference type="EC" id="2.3.1.225" evidence="7"/>
<dbReference type="Pfam" id="PF01529">
    <property type="entry name" value="DHHC"/>
    <property type="match status" value="1"/>
</dbReference>
<keyword evidence="5 7" id="KW-0472">Membrane</keyword>
<proteinExistence type="inferred from homology"/>
<keyword evidence="4 7" id="KW-1133">Transmembrane helix</keyword>